<keyword evidence="3" id="KW-1185">Reference proteome</keyword>
<name>A0A4R1NMQ3_9GAMM</name>
<feature type="compositionally biased region" description="Basic and acidic residues" evidence="1">
    <location>
        <begin position="88"/>
        <end position="102"/>
    </location>
</feature>
<evidence type="ECO:0000313" key="3">
    <source>
        <dbReference type="Proteomes" id="UP000294555"/>
    </source>
</evidence>
<dbReference type="AlphaFoldDB" id="A0A4R1NMQ3"/>
<reference evidence="2 3" key="1">
    <citation type="submission" date="2019-02" db="EMBL/GenBank/DDBJ databases">
        <title>Investigation of anaerobic lignin degradation for improved lignocellulosic biofuels.</title>
        <authorList>
            <person name="Deangelis K."/>
        </authorList>
    </citation>
    <scope>NUCLEOTIDE SEQUENCE [LARGE SCALE GENOMIC DNA]</scope>
    <source>
        <strain evidence="2 3">159R</strain>
    </source>
</reference>
<sequence>MTKRPLVPPLTDELLVAYLDNELDADQRRQIEQRLGDDPQLAERLALLDQASLPFSAAYAVMLNQAPAARLRARLESLTEANSPNGLDRPDGLDIPHDRDGLDGSGNPNGLDRHDGSGNPNGLVDSHDGLGIANGVDRPDGRTPITAPAAGRGISRRNLMAAAVAGLAVGILGGRLSFGLFAPAGHQDNWRDLVAEYMSLYTDETFADTVTSPDLQRQQLKTVGARLGLSLDPGRLSLPGAELKFARLLSYDRQPIAQIAYLDERHGPLALCITRAGDGRQDEPESEVLRGMNVVYWAKGGHRYMLIGHNPPAELNALAQKLIAA</sequence>
<dbReference type="OrthoDB" id="7006010at2"/>
<accession>A0A4R1NMQ3</accession>
<evidence type="ECO:0000256" key="1">
    <source>
        <dbReference type="SAM" id="MobiDB-lite"/>
    </source>
</evidence>
<evidence type="ECO:0000313" key="2">
    <source>
        <dbReference type="EMBL" id="TCL06016.1"/>
    </source>
</evidence>
<dbReference type="RefSeq" id="WP_132925072.1">
    <property type="nucleotide sequence ID" value="NZ_SJOI01000001.1"/>
</dbReference>
<protein>
    <recommendedName>
        <fullName evidence="4">Anti-sigma factor RsiW</fullName>
    </recommendedName>
</protein>
<proteinExistence type="predicted"/>
<dbReference type="EMBL" id="SJOI01000001">
    <property type="protein sequence ID" value="TCL06016.1"/>
    <property type="molecule type" value="Genomic_DNA"/>
</dbReference>
<organism evidence="2 3">
    <name type="scientific">Sodalis ligni</name>
    <dbReference type="NCBI Taxonomy" id="2697027"/>
    <lineage>
        <taxon>Bacteria</taxon>
        <taxon>Pseudomonadati</taxon>
        <taxon>Pseudomonadota</taxon>
        <taxon>Gammaproteobacteria</taxon>
        <taxon>Enterobacterales</taxon>
        <taxon>Bruguierivoracaceae</taxon>
        <taxon>Sodalis</taxon>
    </lineage>
</organism>
<dbReference type="Proteomes" id="UP000294555">
    <property type="component" value="Unassembled WGS sequence"/>
</dbReference>
<evidence type="ECO:0008006" key="4">
    <source>
        <dbReference type="Google" id="ProtNLM"/>
    </source>
</evidence>
<feature type="region of interest" description="Disordered" evidence="1">
    <location>
        <begin position="81"/>
        <end position="122"/>
    </location>
</feature>
<comment type="caution">
    <text evidence="2">The sequence shown here is derived from an EMBL/GenBank/DDBJ whole genome shotgun (WGS) entry which is preliminary data.</text>
</comment>
<gene>
    <name evidence="2" type="ORF">EZJ58_4240</name>
</gene>